<gene>
    <name evidence="1" type="ORF">MNBD_GAMMA12-2407</name>
</gene>
<organism evidence="1">
    <name type="scientific">hydrothermal vent metagenome</name>
    <dbReference type="NCBI Taxonomy" id="652676"/>
    <lineage>
        <taxon>unclassified sequences</taxon>
        <taxon>metagenomes</taxon>
        <taxon>ecological metagenomes</taxon>
    </lineage>
</organism>
<reference evidence="1" key="1">
    <citation type="submission" date="2018-06" db="EMBL/GenBank/DDBJ databases">
        <authorList>
            <person name="Zhirakovskaya E."/>
        </authorList>
    </citation>
    <scope>NUCLEOTIDE SEQUENCE</scope>
</reference>
<proteinExistence type="predicted"/>
<dbReference type="EMBL" id="UOFL01000205">
    <property type="protein sequence ID" value="VAW80838.1"/>
    <property type="molecule type" value="Genomic_DNA"/>
</dbReference>
<name>A0A3B0YIQ1_9ZZZZ</name>
<protein>
    <submittedName>
        <fullName evidence="1">Uncharacterized protein</fullName>
    </submittedName>
</protein>
<dbReference type="AlphaFoldDB" id="A0A3B0YIQ1"/>
<sequence length="220" mass="25352">MRTLVAGILLLSLTLSVFGKEDRLFAITNPDMGVVKLFNHQLAWQLKQVDNSNMAKCIRGEARAWFGRRSSMYRQRYKRLSRISSIEVIKFNNKTNLVLLNDGCETFTVIFRLEFRKYKNELNMIKSPYIRAVQALKLVNQYSRVRIPTVDRIVQHINHFLTVDNIPNYGEWVNISPLEKTLTLPLEFSILKSGLIADSGRLKGQPKFAYVEFALSLGPL</sequence>
<evidence type="ECO:0000313" key="1">
    <source>
        <dbReference type="EMBL" id="VAW80838.1"/>
    </source>
</evidence>
<accession>A0A3B0YIQ1</accession>